<dbReference type="InterPro" id="IPR002935">
    <property type="entry name" value="SAM_O-MeTrfase"/>
</dbReference>
<dbReference type="STRING" id="1302659.I858_000700"/>
<evidence type="ECO:0000256" key="3">
    <source>
        <dbReference type="ARBA" id="ARBA00022691"/>
    </source>
</evidence>
<dbReference type="OrthoDB" id="9799672at2"/>
<dbReference type="Pfam" id="PF01596">
    <property type="entry name" value="Methyltransf_3"/>
    <property type="match status" value="1"/>
</dbReference>
<dbReference type="InterPro" id="IPR050362">
    <property type="entry name" value="Cation-dep_OMT"/>
</dbReference>
<evidence type="ECO:0000256" key="1">
    <source>
        <dbReference type="ARBA" id="ARBA00022603"/>
    </source>
</evidence>
<keyword evidence="1 4" id="KW-0489">Methyltransferase</keyword>
<proteinExistence type="predicted"/>
<dbReference type="EMBL" id="CP016540">
    <property type="protein sequence ID" value="ANU25596.1"/>
    <property type="molecule type" value="Genomic_DNA"/>
</dbReference>
<keyword evidence="5" id="KW-1185">Reference proteome</keyword>
<evidence type="ECO:0000313" key="5">
    <source>
        <dbReference type="Proteomes" id="UP000053354"/>
    </source>
</evidence>
<sequence length="201" mass="22937">MVDNQLSKTFKAIKDYAKTYHVPIMEDQGIDELLELLKVQQPQAILEIGAAIGFSAIKMSEALPTCTVDTIERDEPRYQQALVFIAQADMEERIRIFHADALVLSLSELKPQYDAIFIDAAKGQYERFFEKYESLLTTGGIIYCDNMAMHGLADLPLSEVPKRKRTMIRNLSIFKERMFSHSEYETELLSSGDGIMVCRKK</sequence>
<dbReference type="PANTHER" id="PTHR10509">
    <property type="entry name" value="O-METHYLTRANSFERASE-RELATED"/>
    <property type="match status" value="1"/>
</dbReference>
<dbReference type="Proteomes" id="UP000053354">
    <property type="component" value="Chromosome"/>
</dbReference>
<dbReference type="GO" id="GO:0032259">
    <property type="term" value="P:methylation"/>
    <property type="evidence" value="ECO:0007669"/>
    <property type="project" value="UniProtKB-KW"/>
</dbReference>
<keyword evidence="2" id="KW-0808">Transferase</keyword>
<organism evidence="4 5">
    <name type="scientific">Planococcus versutus</name>
    <dbReference type="NCBI Taxonomy" id="1302659"/>
    <lineage>
        <taxon>Bacteria</taxon>
        <taxon>Bacillati</taxon>
        <taxon>Bacillota</taxon>
        <taxon>Bacilli</taxon>
        <taxon>Bacillales</taxon>
        <taxon>Caryophanaceae</taxon>
        <taxon>Planococcus</taxon>
    </lineage>
</organism>
<evidence type="ECO:0000256" key="2">
    <source>
        <dbReference type="ARBA" id="ARBA00022679"/>
    </source>
</evidence>
<dbReference type="InterPro" id="IPR029063">
    <property type="entry name" value="SAM-dependent_MTases_sf"/>
</dbReference>
<dbReference type="AlphaFoldDB" id="A0A1B1RXD7"/>
<name>A0A1B1RXD7_9BACL</name>
<reference evidence="4" key="1">
    <citation type="submission" date="2016-10" db="EMBL/GenBank/DDBJ databases">
        <authorList>
            <person name="See-Too W.S."/>
        </authorList>
    </citation>
    <scope>NUCLEOTIDE SEQUENCE</scope>
    <source>
        <strain evidence="4">L10.15</strain>
    </source>
</reference>
<gene>
    <name evidence="4" type="ORF">I858_000700</name>
</gene>
<dbReference type="PANTHER" id="PTHR10509:SF14">
    <property type="entry name" value="CAFFEOYL-COA O-METHYLTRANSFERASE 3-RELATED"/>
    <property type="match status" value="1"/>
</dbReference>
<protein>
    <submittedName>
        <fullName evidence="4">SAM-dependent methyltransferase</fullName>
    </submittedName>
</protein>
<dbReference type="GO" id="GO:0008757">
    <property type="term" value="F:S-adenosylmethionine-dependent methyltransferase activity"/>
    <property type="evidence" value="ECO:0007669"/>
    <property type="project" value="TreeGrafter"/>
</dbReference>
<accession>A0A1B1RXD7</accession>
<evidence type="ECO:0000313" key="4">
    <source>
        <dbReference type="EMBL" id="ANU25596.1"/>
    </source>
</evidence>
<dbReference type="RefSeq" id="WP_065524181.1">
    <property type="nucleotide sequence ID" value="NZ_CP016540.2"/>
</dbReference>
<dbReference type="SUPFAM" id="SSF53335">
    <property type="entry name" value="S-adenosyl-L-methionine-dependent methyltransferases"/>
    <property type="match status" value="1"/>
</dbReference>
<dbReference type="GO" id="GO:0008171">
    <property type="term" value="F:O-methyltransferase activity"/>
    <property type="evidence" value="ECO:0007669"/>
    <property type="project" value="InterPro"/>
</dbReference>
<dbReference type="KEGG" id="pll:I858_000700"/>
<dbReference type="PROSITE" id="PS51682">
    <property type="entry name" value="SAM_OMT_I"/>
    <property type="match status" value="1"/>
</dbReference>
<keyword evidence="3" id="KW-0949">S-adenosyl-L-methionine</keyword>
<dbReference type="CDD" id="cd02440">
    <property type="entry name" value="AdoMet_MTases"/>
    <property type="match status" value="1"/>
</dbReference>
<dbReference type="Gene3D" id="3.40.50.150">
    <property type="entry name" value="Vaccinia Virus protein VP39"/>
    <property type="match status" value="1"/>
</dbReference>